<gene>
    <name evidence="2" type="ORF">C922_05093</name>
</gene>
<accession>W7AGY3</accession>
<dbReference type="GeneID" id="20040367"/>
<keyword evidence="3" id="KW-1185">Reference proteome</keyword>
<dbReference type="VEuPathDB" id="PlasmoDB:C922_05093"/>
<dbReference type="Proteomes" id="UP000030640">
    <property type="component" value="Unassembled WGS sequence"/>
</dbReference>
<feature type="compositionally biased region" description="Basic residues" evidence="1">
    <location>
        <begin position="74"/>
        <end position="83"/>
    </location>
</feature>
<feature type="region of interest" description="Disordered" evidence="1">
    <location>
        <begin position="1"/>
        <end position="95"/>
    </location>
</feature>
<reference evidence="2 3" key="1">
    <citation type="submission" date="2013-02" db="EMBL/GenBank/DDBJ databases">
        <title>The Genome Sequence of Plasmodium inui San Antonio 1.</title>
        <authorList>
            <consortium name="The Broad Institute Genome Sequencing Platform"/>
            <consortium name="The Broad Institute Genome Sequencing Center for Infectious Disease"/>
            <person name="Neafsey D."/>
            <person name="Cheeseman I."/>
            <person name="Volkman S."/>
            <person name="Adams J."/>
            <person name="Walker B."/>
            <person name="Young S.K."/>
            <person name="Zeng Q."/>
            <person name="Gargeya S."/>
            <person name="Fitzgerald M."/>
            <person name="Haas B."/>
            <person name="Abouelleil A."/>
            <person name="Alvarado L."/>
            <person name="Arachchi H.M."/>
            <person name="Berlin A.M."/>
            <person name="Chapman S.B."/>
            <person name="Dewar J."/>
            <person name="Goldberg J."/>
            <person name="Griggs A."/>
            <person name="Gujja S."/>
            <person name="Hansen M."/>
            <person name="Howarth C."/>
            <person name="Imamovic A."/>
            <person name="Larimer J."/>
            <person name="McCowan C."/>
            <person name="Murphy C."/>
            <person name="Neiman D."/>
            <person name="Pearson M."/>
            <person name="Priest M."/>
            <person name="Roberts A."/>
            <person name="Saif S."/>
            <person name="Shea T."/>
            <person name="Sisk P."/>
            <person name="Sykes S."/>
            <person name="Wortman J."/>
            <person name="Nusbaum C."/>
            <person name="Birren B."/>
        </authorList>
    </citation>
    <scope>NUCLEOTIDE SEQUENCE [LARGE SCALE GENOMIC DNA]</scope>
    <source>
        <strain evidence="2 3">San Antonio 1</strain>
    </source>
</reference>
<organism evidence="2 3">
    <name type="scientific">Plasmodium inui San Antonio 1</name>
    <dbReference type="NCBI Taxonomy" id="1237626"/>
    <lineage>
        <taxon>Eukaryota</taxon>
        <taxon>Sar</taxon>
        <taxon>Alveolata</taxon>
        <taxon>Apicomplexa</taxon>
        <taxon>Aconoidasida</taxon>
        <taxon>Haemosporida</taxon>
        <taxon>Plasmodiidae</taxon>
        <taxon>Plasmodium</taxon>
        <taxon>Plasmodium (Plasmodium)</taxon>
    </lineage>
</organism>
<evidence type="ECO:0000256" key="1">
    <source>
        <dbReference type="SAM" id="MobiDB-lite"/>
    </source>
</evidence>
<dbReference type="AlphaFoldDB" id="W7AGY3"/>
<evidence type="ECO:0000313" key="3">
    <source>
        <dbReference type="Proteomes" id="UP000030640"/>
    </source>
</evidence>
<name>W7AGY3_9APIC</name>
<protein>
    <submittedName>
        <fullName evidence="2">Uncharacterized protein</fullName>
    </submittedName>
</protein>
<proteinExistence type="predicted"/>
<evidence type="ECO:0000313" key="2">
    <source>
        <dbReference type="EMBL" id="EUD64531.1"/>
    </source>
</evidence>
<sequence length="95" mass="10537">MFAEGARNYKVGCTGGRPSGDGMVKEDLMVEEEERTEQGKRQGTTKDISNKEQTKRNQKEEQVGCSRIGSHIKTPGRKIRRRTGKGDRQNGGNGI</sequence>
<dbReference type="RefSeq" id="XP_008818888.1">
    <property type="nucleotide sequence ID" value="XM_008820666.1"/>
</dbReference>
<feature type="compositionally biased region" description="Basic and acidic residues" evidence="1">
    <location>
        <begin position="48"/>
        <end position="62"/>
    </location>
</feature>
<dbReference type="EMBL" id="KI965496">
    <property type="protein sequence ID" value="EUD64531.1"/>
    <property type="molecule type" value="Genomic_DNA"/>
</dbReference>